<accession>A0A2T5MKX3</accession>
<organism evidence="3 4">
    <name type="scientific">Stenotrophobium rhamnosiphilum</name>
    <dbReference type="NCBI Taxonomy" id="2029166"/>
    <lineage>
        <taxon>Bacteria</taxon>
        <taxon>Pseudomonadati</taxon>
        <taxon>Pseudomonadota</taxon>
        <taxon>Gammaproteobacteria</taxon>
        <taxon>Nevskiales</taxon>
        <taxon>Nevskiaceae</taxon>
        <taxon>Stenotrophobium</taxon>
    </lineage>
</organism>
<feature type="region of interest" description="Disordered" evidence="1">
    <location>
        <begin position="215"/>
        <end position="240"/>
    </location>
</feature>
<gene>
    <name evidence="3" type="ORF">CJD38_03685</name>
</gene>
<name>A0A2T5MKX3_9GAMM</name>
<proteinExistence type="predicted"/>
<dbReference type="AlphaFoldDB" id="A0A2T5MKX3"/>
<evidence type="ECO:0000256" key="2">
    <source>
        <dbReference type="SAM" id="SignalP"/>
    </source>
</evidence>
<feature type="chain" id="PRO_5015451589" evidence="2">
    <location>
        <begin position="19"/>
        <end position="658"/>
    </location>
</feature>
<dbReference type="Proteomes" id="UP000244248">
    <property type="component" value="Unassembled WGS sequence"/>
</dbReference>
<sequence length="658" mass="67338">MKYQLKYAFMALGITALAGCNINDNGVDSAVSSTTVSGVAATGAPIFGGNVNLRCGNGVTANAITSSNGQWSTSVPADSLPCYVKVSGGTPAGTFYSIAQTPSGSATTSTANITPLSDLIVAAVVNSAGGGEALDVWFANNSPELRQQVANGIAAAVAQLRTALADAGYDLPPGSFDPLTSAIVAGGAEDLYDLILEAYKQALADAGSSYEDARDDYVDGAGLPEAGDDTGPGDTPDTALSASETGVRYVTTGKVLGSVESNKLRYWAGPGTINVGSQAGLLNEVTVFGPEANSYVNFRNIPDALGTYDCGYGVSAQLANVEIGFAVSNGYNTAGTRTGAGTFSPGFRCSLTITKVGTRSGSNYSGAIEGSFDAQLYKTGQAVNTQDSISVKGHFRIGTPTNDPVTPTASTSLFGKSLKSIYVGNYTLKCTASPGQPVETFSFSIATNGSSTFRNKELLGPNSSGSVSSSGGPESSFFTLSFNRDDGGDYVVLGFKPDGTFYPNSVHVEEGGTNRTLSCFGNAGNVAPATTSTASADLKNIVAAQARTETVDCSPVFGAGSNVKTPTTLTINSDGSAQIGSLSFLAKTLSEMKDPLVFPNAENSASKTASISYVEPKTFPDQKTLAISLGADMKTKGVLYSNGDLTNPANTYSCSPQL</sequence>
<reference evidence="3 4" key="1">
    <citation type="submission" date="2018-04" db="EMBL/GenBank/DDBJ databases">
        <title>Novel species isolated from glacier.</title>
        <authorList>
            <person name="Liu Q."/>
            <person name="Xin Y.-H."/>
        </authorList>
    </citation>
    <scope>NUCLEOTIDE SEQUENCE [LARGE SCALE GENOMIC DNA]</scope>
    <source>
        <strain evidence="3 4">GT1R17</strain>
    </source>
</reference>
<dbReference type="PROSITE" id="PS51257">
    <property type="entry name" value="PROKAR_LIPOPROTEIN"/>
    <property type="match status" value="1"/>
</dbReference>
<dbReference type="RefSeq" id="WP_107938921.1">
    <property type="nucleotide sequence ID" value="NZ_QANS01000001.1"/>
</dbReference>
<feature type="signal peptide" evidence="2">
    <location>
        <begin position="1"/>
        <end position="18"/>
    </location>
</feature>
<evidence type="ECO:0000313" key="3">
    <source>
        <dbReference type="EMBL" id="PTU33214.1"/>
    </source>
</evidence>
<evidence type="ECO:0000313" key="4">
    <source>
        <dbReference type="Proteomes" id="UP000244248"/>
    </source>
</evidence>
<evidence type="ECO:0000256" key="1">
    <source>
        <dbReference type="SAM" id="MobiDB-lite"/>
    </source>
</evidence>
<keyword evidence="4" id="KW-1185">Reference proteome</keyword>
<comment type="caution">
    <text evidence="3">The sequence shown here is derived from an EMBL/GenBank/DDBJ whole genome shotgun (WGS) entry which is preliminary data.</text>
</comment>
<protein>
    <submittedName>
        <fullName evidence="3">Uncharacterized protein</fullName>
    </submittedName>
</protein>
<keyword evidence="2" id="KW-0732">Signal</keyword>
<dbReference type="EMBL" id="QANS01000001">
    <property type="protein sequence ID" value="PTU33214.1"/>
    <property type="molecule type" value="Genomic_DNA"/>
</dbReference>
<dbReference type="OrthoDB" id="8905713at2"/>